<dbReference type="PANTHER" id="PTHR44591">
    <property type="entry name" value="STRESS RESPONSE REGULATOR PROTEIN 1"/>
    <property type="match status" value="1"/>
</dbReference>
<sequence>MEKYKILIAIKDSLIRGIYTAVFSANKFEVFAAKDSKNVLEIAKSENPNIILADVLLPPLNVFEVLKELKKDPNTQKIPVVIFAQMEREEDRGKAIEFEAKDFIIGNLTTPLEAVLKIKVHLGEQKTYQIRINKDLEKIQELAKDLEYKNLDCPFCGSSLELFLIRDLFRGKDYFKVSFICPKCLKK</sequence>
<dbReference type="InterPro" id="IPR050595">
    <property type="entry name" value="Bact_response_regulator"/>
</dbReference>
<reference evidence="4 5" key="1">
    <citation type="submission" date="2017-09" db="EMBL/GenBank/DDBJ databases">
        <title>Depth-based differentiation of microbial function through sediment-hosted aquifers and enrichment of novel symbionts in the deep terrestrial subsurface.</title>
        <authorList>
            <person name="Probst A.J."/>
            <person name="Ladd B."/>
            <person name="Jarett J.K."/>
            <person name="Geller-Mcgrath D.E."/>
            <person name="Sieber C.M."/>
            <person name="Emerson J.B."/>
            <person name="Anantharaman K."/>
            <person name="Thomas B.C."/>
            <person name="Malmstrom R."/>
            <person name="Stieglmeier M."/>
            <person name="Klingl A."/>
            <person name="Woyke T."/>
            <person name="Ryan C.M."/>
            <person name="Banfield J.F."/>
        </authorList>
    </citation>
    <scope>NUCLEOTIDE SEQUENCE [LARGE SCALE GENOMIC DNA]</scope>
    <source>
        <strain evidence="4">CG23_combo_of_CG06-09_8_20_14_all_38_19</strain>
    </source>
</reference>
<protein>
    <recommendedName>
        <fullName evidence="3">Response regulatory domain-containing protein</fullName>
    </recommendedName>
</protein>
<evidence type="ECO:0000259" key="3">
    <source>
        <dbReference type="PROSITE" id="PS50110"/>
    </source>
</evidence>
<gene>
    <name evidence="4" type="ORF">COX36_01180</name>
</gene>
<organism evidence="4 5">
    <name type="scientific">Candidatus Nealsonbacteria bacterium CG23_combo_of_CG06-09_8_20_14_all_38_19</name>
    <dbReference type="NCBI Taxonomy" id="1974721"/>
    <lineage>
        <taxon>Bacteria</taxon>
        <taxon>Candidatus Nealsoniibacteriota</taxon>
    </lineage>
</organism>
<name>A0A2G9YYM1_9BACT</name>
<dbReference type="PANTHER" id="PTHR44591:SF3">
    <property type="entry name" value="RESPONSE REGULATORY DOMAIN-CONTAINING PROTEIN"/>
    <property type="match status" value="1"/>
</dbReference>
<dbReference type="Proteomes" id="UP000230273">
    <property type="component" value="Unassembled WGS sequence"/>
</dbReference>
<dbReference type="GO" id="GO:0000160">
    <property type="term" value="P:phosphorelay signal transduction system"/>
    <property type="evidence" value="ECO:0007669"/>
    <property type="project" value="InterPro"/>
</dbReference>
<evidence type="ECO:0000313" key="5">
    <source>
        <dbReference type="Proteomes" id="UP000230273"/>
    </source>
</evidence>
<dbReference type="InterPro" id="IPR001789">
    <property type="entry name" value="Sig_transdc_resp-reg_receiver"/>
</dbReference>
<accession>A0A2G9YYM1</accession>
<dbReference type="SUPFAM" id="SSF52172">
    <property type="entry name" value="CheY-like"/>
    <property type="match status" value="1"/>
</dbReference>
<dbReference type="InterPro" id="IPR011006">
    <property type="entry name" value="CheY-like_superfamily"/>
</dbReference>
<dbReference type="AlphaFoldDB" id="A0A2G9YYM1"/>
<feature type="domain" description="Response regulatory" evidence="3">
    <location>
        <begin position="5"/>
        <end position="116"/>
    </location>
</feature>
<evidence type="ECO:0000313" key="4">
    <source>
        <dbReference type="EMBL" id="PIP23833.1"/>
    </source>
</evidence>
<dbReference type="SMART" id="SM00448">
    <property type="entry name" value="REC"/>
    <property type="match status" value="1"/>
</dbReference>
<keyword evidence="1 2" id="KW-0597">Phosphoprotein</keyword>
<feature type="modified residue" description="4-aspartylphosphate" evidence="2">
    <location>
        <position position="54"/>
    </location>
</feature>
<proteinExistence type="predicted"/>
<dbReference type="EMBL" id="PCRP01000017">
    <property type="protein sequence ID" value="PIP23833.1"/>
    <property type="molecule type" value="Genomic_DNA"/>
</dbReference>
<comment type="caution">
    <text evidence="4">The sequence shown here is derived from an EMBL/GenBank/DDBJ whole genome shotgun (WGS) entry which is preliminary data.</text>
</comment>
<dbReference type="PROSITE" id="PS50110">
    <property type="entry name" value="RESPONSE_REGULATORY"/>
    <property type="match status" value="1"/>
</dbReference>
<dbReference type="Pfam" id="PF00072">
    <property type="entry name" value="Response_reg"/>
    <property type="match status" value="1"/>
</dbReference>
<dbReference type="Gene3D" id="3.40.50.2300">
    <property type="match status" value="1"/>
</dbReference>
<evidence type="ECO:0000256" key="1">
    <source>
        <dbReference type="ARBA" id="ARBA00022553"/>
    </source>
</evidence>
<evidence type="ECO:0000256" key="2">
    <source>
        <dbReference type="PROSITE-ProRule" id="PRU00169"/>
    </source>
</evidence>